<proteinExistence type="predicted"/>
<organism evidence="1">
    <name type="scientific">uncultured Caudovirales phage</name>
    <dbReference type="NCBI Taxonomy" id="2100421"/>
    <lineage>
        <taxon>Viruses</taxon>
        <taxon>Duplodnaviria</taxon>
        <taxon>Heunggongvirae</taxon>
        <taxon>Uroviricota</taxon>
        <taxon>Caudoviricetes</taxon>
        <taxon>Peduoviridae</taxon>
        <taxon>Maltschvirus</taxon>
        <taxon>Maltschvirus maltsch</taxon>
    </lineage>
</organism>
<evidence type="ECO:0000313" key="1">
    <source>
        <dbReference type="EMBL" id="CAB5224292.1"/>
    </source>
</evidence>
<accession>A0A6J7X7A2</accession>
<dbReference type="EMBL" id="LR798334">
    <property type="protein sequence ID" value="CAB5224292.1"/>
    <property type="molecule type" value="Genomic_DNA"/>
</dbReference>
<sequence>MPVRTIEQARAATQLGGDISQVLFDIVTELPVLNKEWAGVRHPEMLEEIHWDLTQVRGRLRLAVTGEYDAP</sequence>
<protein>
    <submittedName>
        <fullName evidence="1">Uncharacterized protein</fullName>
    </submittedName>
</protein>
<gene>
    <name evidence="1" type="ORF">UFOVP735_49</name>
</gene>
<name>A0A6J7X7A2_9CAUD</name>
<reference evidence="1" key="1">
    <citation type="submission" date="2020-05" db="EMBL/GenBank/DDBJ databases">
        <authorList>
            <person name="Chiriac C."/>
            <person name="Salcher M."/>
            <person name="Ghai R."/>
            <person name="Kavagutti S V."/>
        </authorList>
    </citation>
    <scope>NUCLEOTIDE SEQUENCE</scope>
</reference>